<dbReference type="RefSeq" id="WP_125703477.1">
    <property type="nucleotide sequence ID" value="NZ_JBHTOO010000029.1"/>
</dbReference>
<dbReference type="Proteomes" id="UP000380386">
    <property type="component" value="Unassembled WGS sequence"/>
</dbReference>
<dbReference type="EMBL" id="VDFM01000005">
    <property type="protein sequence ID" value="MQS52520.1"/>
    <property type="molecule type" value="Genomic_DNA"/>
</dbReference>
<comment type="caution">
    <text evidence="2">The sequence shown here is derived from an EMBL/GenBank/DDBJ whole genome shotgun (WGS) entry which is preliminary data.</text>
</comment>
<dbReference type="OrthoDB" id="2330561at2"/>
<reference evidence="1" key="2">
    <citation type="submission" date="2019-05" db="EMBL/GenBank/DDBJ databases">
        <authorList>
            <person name="Schuster J.A."/>
            <person name="Ehrmann M.A."/>
        </authorList>
    </citation>
    <scope>NUCLEOTIDE SEQUENCE</scope>
    <source>
        <strain evidence="1">TMW 1.2098</strain>
    </source>
</reference>
<sequence>MDSYYTVNDMQKSLAYNKAIFTPKTISNWVRDFNTEQNARTYGRPRKRIFGNQKRKPTEYPQKWFMAMFDEHIEEIQKKSFNYDELHDQINEFDESPHFQDLIAQFSLSSYKSGMDTFDYGESIAQQQKEIIWEIIIEKLGIDKDRIYDDLYFEDREVEKNLLNYIDHTKEEK</sequence>
<evidence type="ECO:0000313" key="4">
    <source>
        <dbReference type="Proteomes" id="UP000436655"/>
    </source>
</evidence>
<evidence type="ECO:0000313" key="2">
    <source>
        <dbReference type="EMBL" id="MQS52520.1"/>
    </source>
</evidence>
<dbReference type="AlphaFoldDB" id="A0A5P0ZHI1"/>
<evidence type="ECO:0000313" key="3">
    <source>
        <dbReference type="Proteomes" id="UP000380386"/>
    </source>
</evidence>
<dbReference type="EMBL" id="VDFN01000009">
    <property type="protein sequence ID" value="MQS45751.1"/>
    <property type="molecule type" value="Genomic_DNA"/>
</dbReference>
<evidence type="ECO:0000313" key="1">
    <source>
        <dbReference type="EMBL" id="MQS45751.1"/>
    </source>
</evidence>
<protein>
    <submittedName>
        <fullName evidence="2">Uncharacterized protein</fullName>
    </submittedName>
</protein>
<proteinExistence type="predicted"/>
<organism evidence="2 3">
    <name type="scientific">Companilactobacillus mishanensis</name>
    <dbReference type="NCBI Taxonomy" id="2486008"/>
    <lineage>
        <taxon>Bacteria</taxon>
        <taxon>Bacillati</taxon>
        <taxon>Bacillota</taxon>
        <taxon>Bacilli</taxon>
        <taxon>Lactobacillales</taxon>
        <taxon>Lactobacillaceae</taxon>
        <taxon>Companilactobacillus</taxon>
    </lineage>
</organism>
<reference evidence="3 4" key="1">
    <citation type="journal article" date="2019" name="Syst. Appl. Microbiol.">
        <title>Polyphasic characterization of two novel Lactobacillus spp. isolated from blown salami packages: Description of Lactobacillus halodurans sp. nov. and Lactobacillus salsicarnum sp. nov.</title>
        <authorList>
            <person name="Schuster J.A."/>
            <person name="Klingl A."/>
            <person name="Vogel R.F."/>
            <person name="Ehrmann M.A."/>
        </authorList>
    </citation>
    <scope>NUCLEOTIDE SEQUENCE [LARGE SCALE GENOMIC DNA]</scope>
    <source>
        <strain evidence="1 4">TMW 1.2098</strain>
        <strain evidence="2 3">TMW 1.2118</strain>
    </source>
</reference>
<accession>A0A5P0ZHI1</accession>
<gene>
    <name evidence="2" type="ORF">FHL02_05760</name>
    <name evidence="1" type="ORF">FHL03_09670</name>
</gene>
<name>A0A5P0ZHI1_9LACO</name>
<dbReference type="Proteomes" id="UP000436655">
    <property type="component" value="Unassembled WGS sequence"/>
</dbReference>
<keyword evidence="4" id="KW-1185">Reference proteome</keyword>